<organism evidence="1 2">
    <name type="scientific">Planomicrobium soli</name>
    <dbReference type="NCBI Taxonomy" id="1176648"/>
    <lineage>
        <taxon>Bacteria</taxon>
        <taxon>Bacillati</taxon>
        <taxon>Bacillota</taxon>
        <taxon>Bacilli</taxon>
        <taxon>Bacillales</taxon>
        <taxon>Caryophanaceae</taxon>
        <taxon>Planomicrobium</taxon>
    </lineage>
</organism>
<dbReference type="RefSeq" id="WP_106531921.1">
    <property type="nucleotide sequence ID" value="NZ_PYAT01000001.1"/>
</dbReference>
<accession>A0A2P8H7D7</accession>
<evidence type="ECO:0000313" key="1">
    <source>
        <dbReference type="EMBL" id="PSL42132.1"/>
    </source>
</evidence>
<evidence type="ECO:0000313" key="2">
    <source>
        <dbReference type="Proteomes" id="UP000242682"/>
    </source>
</evidence>
<keyword evidence="2" id="KW-1185">Reference proteome</keyword>
<dbReference type="Gene3D" id="3.30.2400.10">
    <property type="entry name" value="Major capsid protein gp5"/>
    <property type="match status" value="1"/>
</dbReference>
<proteinExistence type="predicted"/>
<dbReference type="OrthoDB" id="2065410at2"/>
<dbReference type="Pfam" id="PF25209">
    <property type="entry name" value="Phage_capsid_4"/>
    <property type="match status" value="1"/>
</dbReference>
<protein>
    <submittedName>
        <fullName evidence="1">N4-gp56 family major capsid protein</fullName>
    </submittedName>
</protein>
<dbReference type="EMBL" id="PYAT01000001">
    <property type="protein sequence ID" value="PSL42132.1"/>
    <property type="molecule type" value="Genomic_DNA"/>
</dbReference>
<gene>
    <name evidence="1" type="ORF">B0H99_101380</name>
</gene>
<comment type="caution">
    <text evidence="1">The sequence shown here is derived from an EMBL/GenBank/DDBJ whole genome shotgun (WGS) entry which is preliminary data.</text>
</comment>
<name>A0A2P8H7D7_9BACL</name>
<dbReference type="NCBIfam" id="TIGR04387">
    <property type="entry name" value="capsid_maj_N4"/>
    <property type="match status" value="1"/>
</dbReference>
<sequence length="269" mass="28758">MVQTKLANLIDPQVMANIISATLQDAIRFAPLATVDRTLVGQPGSTITVPRFNYIGDAKDVAEGAPIDLELLTTATDEFSIKKVGKGAELTDESVLSGYGDPVGETTNQLRMAIANKVDNDALEALDTTSLAYTAGTEFSVETIDAAQTIFNDEDQSSMVLIIHPTDAAALRADAAGQWERASDLGDQMLVSGAFGAVLGAQVIRSRKVEQGTAYLVKQGALGLYLKRDVEIETDRDIIHKTTVFTADQHYGIHLYDESKAVKIVVAGA</sequence>
<dbReference type="SUPFAM" id="SSF56563">
    <property type="entry name" value="Major capsid protein gp5"/>
    <property type="match status" value="1"/>
</dbReference>
<dbReference type="AlphaFoldDB" id="A0A2P8H7D7"/>
<dbReference type="Gene3D" id="3.30.2320.10">
    <property type="entry name" value="hypothetical protein PF0899 domain"/>
    <property type="match status" value="1"/>
</dbReference>
<reference evidence="1 2" key="1">
    <citation type="submission" date="2018-03" db="EMBL/GenBank/DDBJ databases">
        <title>Genomic Encyclopedia of Type Strains, Phase III (KMG-III): the genomes of soil and plant-associated and newly described type strains.</title>
        <authorList>
            <person name="Whitman W."/>
        </authorList>
    </citation>
    <scope>NUCLEOTIDE SEQUENCE [LARGE SCALE GENOMIC DNA]</scope>
    <source>
        <strain evidence="1 2">CGMCC 1.12259</strain>
    </source>
</reference>
<dbReference type="Proteomes" id="UP000242682">
    <property type="component" value="Unassembled WGS sequence"/>
</dbReference>